<dbReference type="InterPro" id="IPR036388">
    <property type="entry name" value="WH-like_DNA-bd_sf"/>
</dbReference>
<dbReference type="PANTHER" id="PTHR30136:SF7">
    <property type="entry name" value="HTH-TYPE TRANSCRIPTIONAL REGULATOR KDGR-RELATED"/>
    <property type="match status" value="1"/>
</dbReference>
<dbReference type="RefSeq" id="WP_103935017.1">
    <property type="nucleotide sequence ID" value="NZ_FNVA01000008.1"/>
</dbReference>
<evidence type="ECO:0000259" key="5">
    <source>
        <dbReference type="PROSITE" id="PS51077"/>
    </source>
</evidence>
<feature type="compositionally biased region" description="Low complexity" evidence="4">
    <location>
        <begin position="1"/>
        <end position="19"/>
    </location>
</feature>
<evidence type="ECO:0000313" key="8">
    <source>
        <dbReference type="Proteomes" id="UP000236728"/>
    </source>
</evidence>
<feature type="domain" description="HTH iclR-type" evidence="5">
    <location>
        <begin position="37"/>
        <end position="98"/>
    </location>
</feature>
<dbReference type="SUPFAM" id="SSF46785">
    <property type="entry name" value="Winged helix' DNA-binding domain"/>
    <property type="match status" value="1"/>
</dbReference>
<evidence type="ECO:0000259" key="6">
    <source>
        <dbReference type="PROSITE" id="PS51078"/>
    </source>
</evidence>
<dbReference type="Pfam" id="PF09339">
    <property type="entry name" value="HTH_IclR"/>
    <property type="match status" value="1"/>
</dbReference>
<dbReference type="InterPro" id="IPR014757">
    <property type="entry name" value="Tscrpt_reg_IclR_C"/>
</dbReference>
<proteinExistence type="predicted"/>
<dbReference type="PROSITE" id="PS51078">
    <property type="entry name" value="ICLR_ED"/>
    <property type="match status" value="1"/>
</dbReference>
<dbReference type="PROSITE" id="PS51077">
    <property type="entry name" value="HTH_ICLR"/>
    <property type="match status" value="1"/>
</dbReference>
<dbReference type="OrthoDB" id="9791752at2"/>
<dbReference type="GO" id="GO:0003700">
    <property type="term" value="F:DNA-binding transcription factor activity"/>
    <property type="evidence" value="ECO:0007669"/>
    <property type="project" value="TreeGrafter"/>
</dbReference>
<evidence type="ECO:0000256" key="4">
    <source>
        <dbReference type="SAM" id="MobiDB-lite"/>
    </source>
</evidence>
<keyword evidence="3" id="KW-0804">Transcription</keyword>
<keyword evidence="8" id="KW-1185">Reference proteome</keyword>
<feature type="domain" description="IclR-ED" evidence="6">
    <location>
        <begin position="99"/>
        <end position="278"/>
    </location>
</feature>
<dbReference type="SUPFAM" id="SSF55781">
    <property type="entry name" value="GAF domain-like"/>
    <property type="match status" value="1"/>
</dbReference>
<dbReference type="Gene3D" id="1.10.10.10">
    <property type="entry name" value="Winged helix-like DNA-binding domain superfamily/Winged helix DNA-binding domain"/>
    <property type="match status" value="1"/>
</dbReference>
<evidence type="ECO:0000313" key="7">
    <source>
        <dbReference type="EMBL" id="SEG67000.1"/>
    </source>
</evidence>
<name>A0A1H6C1W3_9BACT</name>
<dbReference type="InterPro" id="IPR050707">
    <property type="entry name" value="HTH_MetabolicPath_Reg"/>
</dbReference>
<dbReference type="GO" id="GO:0003677">
    <property type="term" value="F:DNA binding"/>
    <property type="evidence" value="ECO:0007669"/>
    <property type="project" value="UniProtKB-KW"/>
</dbReference>
<keyword evidence="1" id="KW-0805">Transcription regulation</keyword>
<protein>
    <submittedName>
        <fullName evidence="7">Transcriptional regulator, IclR family</fullName>
    </submittedName>
</protein>
<reference evidence="7 8" key="1">
    <citation type="submission" date="2016-10" db="EMBL/GenBank/DDBJ databases">
        <authorList>
            <person name="de Groot N.N."/>
        </authorList>
    </citation>
    <scope>NUCLEOTIDE SEQUENCE [LARGE SCALE GENOMIC DNA]</scope>
    <source>
        <strain evidence="7 8">DSM 22489</strain>
    </source>
</reference>
<dbReference type="Pfam" id="PF01614">
    <property type="entry name" value="IclR_C"/>
    <property type="match status" value="1"/>
</dbReference>
<dbReference type="SMART" id="SM00346">
    <property type="entry name" value="HTH_ICLR"/>
    <property type="match status" value="1"/>
</dbReference>
<organism evidence="7 8">
    <name type="scientific">Bryocella elongata</name>
    <dbReference type="NCBI Taxonomy" id="863522"/>
    <lineage>
        <taxon>Bacteria</taxon>
        <taxon>Pseudomonadati</taxon>
        <taxon>Acidobacteriota</taxon>
        <taxon>Terriglobia</taxon>
        <taxon>Terriglobales</taxon>
        <taxon>Acidobacteriaceae</taxon>
        <taxon>Bryocella</taxon>
    </lineage>
</organism>
<gene>
    <name evidence="7" type="ORF">SAMN05421819_4180</name>
</gene>
<dbReference type="InterPro" id="IPR005471">
    <property type="entry name" value="Tscrpt_reg_IclR_N"/>
</dbReference>
<feature type="region of interest" description="Disordered" evidence="4">
    <location>
        <begin position="1"/>
        <end position="35"/>
    </location>
</feature>
<dbReference type="GO" id="GO:0045892">
    <property type="term" value="P:negative regulation of DNA-templated transcription"/>
    <property type="evidence" value="ECO:0007669"/>
    <property type="project" value="TreeGrafter"/>
</dbReference>
<evidence type="ECO:0000256" key="1">
    <source>
        <dbReference type="ARBA" id="ARBA00023015"/>
    </source>
</evidence>
<dbReference type="InterPro" id="IPR036390">
    <property type="entry name" value="WH_DNA-bd_sf"/>
</dbReference>
<dbReference type="Proteomes" id="UP000236728">
    <property type="component" value="Unassembled WGS sequence"/>
</dbReference>
<sequence length="280" mass="30708">MSAARTKATARRNTATSNAPSPDLNDVSSDGRTNYSTPALEKGLDVLELLARQRDGLTKSEIARRLDRTISEIFRMLVTLERRGYIAIVDGERYALTLQLFRLVQEHPPTERLLADALPVIERLAHDAQQSCHLGVVEDARVVILAQVNPPTPVGFYVKPGSAIDLMEAASGYVILAHMEQAALQRTLAEWTRQTGSKPPRDLAQHLTRIRKAGFEKRDSYQVKGVVNISFPVLDSRNSAIGALTIPYIQQKDAATPLAKVIDLSRDAAAEITRAIGGHA</sequence>
<dbReference type="AlphaFoldDB" id="A0A1H6C1W3"/>
<dbReference type="Gene3D" id="3.30.450.40">
    <property type="match status" value="1"/>
</dbReference>
<dbReference type="PANTHER" id="PTHR30136">
    <property type="entry name" value="HELIX-TURN-HELIX TRANSCRIPTIONAL REGULATOR, ICLR FAMILY"/>
    <property type="match status" value="1"/>
</dbReference>
<dbReference type="InterPro" id="IPR029016">
    <property type="entry name" value="GAF-like_dom_sf"/>
</dbReference>
<dbReference type="EMBL" id="FNVA01000008">
    <property type="protein sequence ID" value="SEG67000.1"/>
    <property type="molecule type" value="Genomic_DNA"/>
</dbReference>
<evidence type="ECO:0000256" key="2">
    <source>
        <dbReference type="ARBA" id="ARBA00023125"/>
    </source>
</evidence>
<keyword evidence="2" id="KW-0238">DNA-binding</keyword>
<feature type="compositionally biased region" description="Polar residues" evidence="4">
    <location>
        <begin position="26"/>
        <end position="35"/>
    </location>
</feature>
<accession>A0A1H6C1W3</accession>
<evidence type="ECO:0000256" key="3">
    <source>
        <dbReference type="ARBA" id="ARBA00023163"/>
    </source>
</evidence>